<sequence length="32" mass="3597">MPVKLAMTAREVGSIFSPGYPFEHELAVSYIR</sequence>
<dbReference type="Proteomes" id="UP000042997">
    <property type="component" value="Unassembled WGS sequence"/>
</dbReference>
<reference evidence="1 2" key="1">
    <citation type="journal article" date="2014" name="Genome Announc.">
        <title>Draft Genome Sequence of Propane- and Butane-Oxidizing Actinobacterium Rhodococcus ruber IEGM 231.</title>
        <authorList>
            <person name="Ivshina I.B."/>
            <person name="Kuyukina M.S."/>
            <person name="Krivoruchko A.V."/>
            <person name="Barbe V."/>
            <person name="Fischer C."/>
        </authorList>
    </citation>
    <scope>NUCLEOTIDE SEQUENCE [LARGE SCALE GENOMIC DNA]</scope>
</reference>
<name>A0A098BL39_9NOCA</name>
<evidence type="ECO:0000313" key="2">
    <source>
        <dbReference type="Proteomes" id="UP000042997"/>
    </source>
</evidence>
<accession>A0A098BL39</accession>
<dbReference type="EMBL" id="CCSD01000056">
    <property type="protein sequence ID" value="CDZ88922.1"/>
    <property type="molecule type" value="Genomic_DNA"/>
</dbReference>
<proteinExistence type="predicted"/>
<evidence type="ECO:0000313" key="1">
    <source>
        <dbReference type="EMBL" id="CDZ88922.1"/>
    </source>
</evidence>
<organism evidence="1 2">
    <name type="scientific">Rhodococcus ruber</name>
    <dbReference type="NCBI Taxonomy" id="1830"/>
    <lineage>
        <taxon>Bacteria</taxon>
        <taxon>Bacillati</taxon>
        <taxon>Actinomycetota</taxon>
        <taxon>Actinomycetes</taxon>
        <taxon>Mycobacteriales</taxon>
        <taxon>Nocardiaceae</taxon>
        <taxon>Rhodococcus</taxon>
    </lineage>
</organism>
<protein>
    <submittedName>
        <fullName evidence="1">Uncharacterized protein</fullName>
    </submittedName>
</protein>
<dbReference type="AlphaFoldDB" id="A0A098BL39"/>
<gene>
    <name evidence="1" type="ORF">RHRU231_450089</name>
</gene>